<dbReference type="AlphaFoldDB" id="Q1IUE0"/>
<dbReference type="PANTHER" id="PTHR10859:SF91">
    <property type="entry name" value="DOLICHYL-PHOSPHATE BETA-GLUCOSYLTRANSFERASE"/>
    <property type="match status" value="1"/>
</dbReference>
<keyword evidence="7" id="KW-0812">Transmembrane</keyword>
<protein>
    <recommendedName>
        <fullName evidence="4">dolichyl-phosphate beta-glucosyltransferase</fullName>
        <ecNumber evidence="4">2.4.1.117</ecNumber>
    </recommendedName>
</protein>
<dbReference type="EMBL" id="CP000360">
    <property type="protein sequence ID" value="ABF39510.1"/>
    <property type="molecule type" value="Genomic_DNA"/>
</dbReference>
<keyword evidence="8" id="KW-0256">Endoplasmic reticulum</keyword>
<dbReference type="CDD" id="cd04188">
    <property type="entry name" value="DPG_synthase"/>
    <property type="match status" value="1"/>
</dbReference>
<dbReference type="EnsemblBacteria" id="ABF39510">
    <property type="protein sequence ID" value="ABF39510"/>
    <property type="gene ID" value="Acid345_0505"/>
</dbReference>
<gene>
    <name evidence="14" type="ordered locus">Acid345_0505</name>
</gene>
<accession>Q1IUE0</accession>
<dbReference type="InterPro" id="IPR001173">
    <property type="entry name" value="Glyco_trans_2-like"/>
</dbReference>
<evidence type="ECO:0000256" key="10">
    <source>
        <dbReference type="ARBA" id="ARBA00022989"/>
    </source>
</evidence>
<proteinExistence type="inferred from homology"/>
<dbReference type="Proteomes" id="UP000002432">
    <property type="component" value="Chromosome"/>
</dbReference>
<dbReference type="CAZy" id="GT2">
    <property type="family name" value="Glycosyltransferase Family 2"/>
</dbReference>
<keyword evidence="6 14" id="KW-0808">Transferase</keyword>
<evidence type="ECO:0000256" key="12">
    <source>
        <dbReference type="ARBA" id="ARBA00045097"/>
    </source>
</evidence>
<dbReference type="PANTHER" id="PTHR10859">
    <property type="entry name" value="GLYCOSYL TRANSFERASE"/>
    <property type="match status" value="1"/>
</dbReference>
<dbReference type="EC" id="2.4.1.117" evidence="4"/>
<sequence>MEYVSYSIVIPAYNESDRIQESLTKIVAFLAEQSWTAEVLVVNDGSRDNTAEVVKRFAAQHRFIRLIENPGNRGKGYSVRNGMLQAVGDVVLFTDADLSAPITEAPKLFSEIQKGVDVAFGSRWLVAKMQTERQSIMRQIAGRMYNVIMRIVLGLNFKDTQCGFKAFNRKALETIFTRQHVERWGFDVELLFLARKFKLKIEEVPVEWAHDDRSKINPLVDGIKMFGEMLSIRWNSIVGRYTNPHLPKPVVTDATPVVKIAK</sequence>
<dbReference type="GO" id="GO:0006487">
    <property type="term" value="P:protein N-linked glycosylation"/>
    <property type="evidence" value="ECO:0007669"/>
    <property type="project" value="TreeGrafter"/>
</dbReference>
<dbReference type="Pfam" id="PF00535">
    <property type="entry name" value="Glycos_transf_2"/>
    <property type="match status" value="1"/>
</dbReference>
<dbReference type="eggNOG" id="COG0463">
    <property type="taxonomic scope" value="Bacteria"/>
</dbReference>
<evidence type="ECO:0000313" key="15">
    <source>
        <dbReference type="Proteomes" id="UP000002432"/>
    </source>
</evidence>
<dbReference type="HOGENOM" id="CLU_033536_9_0_0"/>
<feature type="domain" description="Glycosyltransferase 2-like" evidence="13">
    <location>
        <begin position="7"/>
        <end position="176"/>
    </location>
</feature>
<evidence type="ECO:0000256" key="6">
    <source>
        <dbReference type="ARBA" id="ARBA00022679"/>
    </source>
</evidence>
<dbReference type="Gene3D" id="3.90.550.10">
    <property type="entry name" value="Spore Coat Polysaccharide Biosynthesis Protein SpsA, Chain A"/>
    <property type="match status" value="1"/>
</dbReference>
<dbReference type="KEGG" id="aba:Acid345_0505"/>
<reference evidence="14 15" key="1">
    <citation type="journal article" date="2009" name="Appl. Environ. Microbiol.">
        <title>Three genomes from the phylum Acidobacteria provide insight into the lifestyles of these microorganisms in soils.</title>
        <authorList>
            <person name="Ward N.L."/>
            <person name="Challacombe J.F."/>
            <person name="Janssen P.H."/>
            <person name="Henrissat B."/>
            <person name="Coutinho P.M."/>
            <person name="Wu M."/>
            <person name="Xie G."/>
            <person name="Haft D.H."/>
            <person name="Sait M."/>
            <person name="Badger J."/>
            <person name="Barabote R.D."/>
            <person name="Bradley B."/>
            <person name="Brettin T.S."/>
            <person name="Brinkac L.M."/>
            <person name="Bruce D."/>
            <person name="Creasy T."/>
            <person name="Daugherty S.C."/>
            <person name="Davidsen T.M."/>
            <person name="DeBoy R.T."/>
            <person name="Detter J.C."/>
            <person name="Dodson R.J."/>
            <person name="Durkin A.S."/>
            <person name="Ganapathy A."/>
            <person name="Gwinn-Giglio M."/>
            <person name="Han C.S."/>
            <person name="Khouri H."/>
            <person name="Kiss H."/>
            <person name="Kothari S.P."/>
            <person name="Madupu R."/>
            <person name="Nelson K.E."/>
            <person name="Nelson W.C."/>
            <person name="Paulsen I."/>
            <person name="Penn K."/>
            <person name="Ren Q."/>
            <person name="Rosovitz M.J."/>
            <person name="Selengut J.D."/>
            <person name="Shrivastava S."/>
            <person name="Sullivan S.A."/>
            <person name="Tapia R."/>
            <person name="Thompson L.S."/>
            <person name="Watkins K.L."/>
            <person name="Yang Q."/>
            <person name="Yu C."/>
            <person name="Zafar N."/>
            <person name="Zhou L."/>
            <person name="Kuske C.R."/>
        </authorList>
    </citation>
    <scope>NUCLEOTIDE SEQUENCE [LARGE SCALE GENOMIC DNA]</scope>
    <source>
        <strain evidence="14 15">Ellin345</strain>
    </source>
</reference>
<comment type="similarity">
    <text evidence="3">Belongs to the glycosyltransferase 2 family.</text>
</comment>
<evidence type="ECO:0000256" key="1">
    <source>
        <dbReference type="ARBA" id="ARBA00004389"/>
    </source>
</evidence>
<comment type="pathway">
    <text evidence="2">Protein modification; protein glycosylation.</text>
</comment>
<evidence type="ECO:0000256" key="8">
    <source>
        <dbReference type="ARBA" id="ARBA00022824"/>
    </source>
</evidence>
<dbReference type="InterPro" id="IPR035518">
    <property type="entry name" value="DPG_synthase"/>
</dbReference>
<evidence type="ECO:0000256" key="3">
    <source>
        <dbReference type="ARBA" id="ARBA00006739"/>
    </source>
</evidence>
<dbReference type="SUPFAM" id="SSF53448">
    <property type="entry name" value="Nucleotide-diphospho-sugar transferases"/>
    <property type="match status" value="1"/>
</dbReference>
<evidence type="ECO:0000256" key="11">
    <source>
        <dbReference type="ARBA" id="ARBA00023136"/>
    </source>
</evidence>
<keyword evidence="15" id="KW-1185">Reference proteome</keyword>
<dbReference type="InterPro" id="IPR029044">
    <property type="entry name" value="Nucleotide-diphossugar_trans"/>
</dbReference>
<dbReference type="STRING" id="204669.Acid345_0505"/>
<keyword evidence="11" id="KW-0472">Membrane</keyword>
<evidence type="ECO:0000256" key="5">
    <source>
        <dbReference type="ARBA" id="ARBA00022676"/>
    </source>
</evidence>
<keyword evidence="5" id="KW-0328">Glycosyltransferase</keyword>
<evidence type="ECO:0000256" key="4">
    <source>
        <dbReference type="ARBA" id="ARBA00012583"/>
    </source>
</evidence>
<comment type="catalytic activity">
    <reaction evidence="12">
        <text>a di-trans,poly-cis-dolichyl phosphate + UDP-alpha-D-glucose = a di-trans,poly-cis-dolichyl beta-D-glucosyl phosphate + UDP</text>
        <dbReference type="Rhea" id="RHEA:15401"/>
        <dbReference type="Rhea" id="RHEA-COMP:19498"/>
        <dbReference type="Rhea" id="RHEA-COMP:19502"/>
        <dbReference type="ChEBI" id="CHEBI:57525"/>
        <dbReference type="ChEBI" id="CHEBI:57683"/>
        <dbReference type="ChEBI" id="CHEBI:58223"/>
        <dbReference type="ChEBI" id="CHEBI:58885"/>
        <dbReference type="EC" id="2.4.1.117"/>
    </reaction>
    <physiologicalReaction direction="left-to-right" evidence="12">
        <dbReference type="Rhea" id="RHEA:15402"/>
    </physiologicalReaction>
</comment>
<keyword evidence="9" id="KW-0735">Signal-anchor</keyword>
<dbReference type="RefSeq" id="WP_011521312.1">
    <property type="nucleotide sequence ID" value="NC_008009.1"/>
</dbReference>
<organism evidence="14 15">
    <name type="scientific">Koribacter versatilis (strain Ellin345)</name>
    <dbReference type="NCBI Taxonomy" id="204669"/>
    <lineage>
        <taxon>Bacteria</taxon>
        <taxon>Pseudomonadati</taxon>
        <taxon>Acidobacteriota</taxon>
        <taxon>Terriglobia</taxon>
        <taxon>Terriglobales</taxon>
        <taxon>Candidatus Korobacteraceae</taxon>
        <taxon>Candidatus Korobacter</taxon>
    </lineage>
</organism>
<evidence type="ECO:0000256" key="9">
    <source>
        <dbReference type="ARBA" id="ARBA00022968"/>
    </source>
</evidence>
<name>Q1IUE0_KORVE</name>
<evidence type="ECO:0000256" key="2">
    <source>
        <dbReference type="ARBA" id="ARBA00004922"/>
    </source>
</evidence>
<evidence type="ECO:0000313" key="14">
    <source>
        <dbReference type="EMBL" id="ABF39510.1"/>
    </source>
</evidence>
<evidence type="ECO:0000259" key="13">
    <source>
        <dbReference type="Pfam" id="PF00535"/>
    </source>
</evidence>
<evidence type="ECO:0000256" key="7">
    <source>
        <dbReference type="ARBA" id="ARBA00022692"/>
    </source>
</evidence>
<dbReference type="OrthoDB" id="9810303at2"/>
<keyword evidence="10" id="KW-1133">Transmembrane helix</keyword>
<dbReference type="GO" id="GO:0004581">
    <property type="term" value="F:dolichyl-phosphate beta-glucosyltransferase activity"/>
    <property type="evidence" value="ECO:0007669"/>
    <property type="project" value="UniProtKB-EC"/>
</dbReference>
<comment type="subcellular location">
    <subcellularLocation>
        <location evidence="1">Endoplasmic reticulum membrane</location>
        <topology evidence="1">Single-pass membrane protein</topology>
    </subcellularLocation>
</comment>